<evidence type="ECO:0000313" key="3">
    <source>
        <dbReference type="Proteomes" id="UP000654604"/>
    </source>
</evidence>
<dbReference type="RefSeq" id="WP_193800538.1">
    <property type="nucleotide sequence ID" value="NZ_JADEWC010000011.1"/>
</dbReference>
<keyword evidence="1" id="KW-1133">Transmembrane helix</keyword>
<keyword evidence="3" id="KW-1185">Reference proteome</keyword>
<reference evidence="2 3" key="1">
    <citation type="submission" date="2020-10" db="EMBL/GenBank/DDBJ databases">
        <authorList>
            <person name="Castelo-Branco R."/>
            <person name="Eusebio N."/>
            <person name="Adriana R."/>
            <person name="Vieira A."/>
            <person name="Brugerolle De Fraissinette N."/>
            <person name="Rezende De Castro R."/>
            <person name="Schneider M.P."/>
            <person name="Vasconcelos V."/>
            <person name="Leao P.N."/>
        </authorList>
    </citation>
    <scope>NUCLEOTIDE SEQUENCE [LARGE SCALE GENOMIC DNA]</scope>
    <source>
        <strain evidence="2 3">LEGE 03274</strain>
    </source>
</reference>
<dbReference type="Proteomes" id="UP000654604">
    <property type="component" value="Unassembled WGS sequence"/>
</dbReference>
<evidence type="ECO:0000256" key="1">
    <source>
        <dbReference type="SAM" id="Phobius"/>
    </source>
</evidence>
<sequence>MQISHRDGWQGNYLVAIAKNFLLWTLTLTVCFLVVGFPVVVILMTLGVLGAIILQSILPASAILVVSGSILGSTAVAILVSSLLLTLKGIDPHDVKWLGWLHDHEAKQQILPLYASCPLTCDINHI</sequence>
<accession>A0ABR9V3B4</accession>
<name>A0ABR9V3B4_9CHRO</name>
<evidence type="ECO:0000313" key="2">
    <source>
        <dbReference type="EMBL" id="MBE9222377.1"/>
    </source>
</evidence>
<proteinExistence type="predicted"/>
<keyword evidence="1" id="KW-0472">Membrane</keyword>
<comment type="caution">
    <text evidence="2">The sequence shown here is derived from an EMBL/GenBank/DDBJ whole genome shotgun (WGS) entry which is preliminary data.</text>
</comment>
<feature type="transmembrane region" description="Helical" evidence="1">
    <location>
        <begin position="21"/>
        <end position="54"/>
    </location>
</feature>
<feature type="transmembrane region" description="Helical" evidence="1">
    <location>
        <begin position="60"/>
        <end position="87"/>
    </location>
</feature>
<gene>
    <name evidence="2" type="ORF">IQ215_06675</name>
</gene>
<protein>
    <submittedName>
        <fullName evidence="2">Uncharacterized protein</fullName>
    </submittedName>
</protein>
<dbReference type="EMBL" id="JADEWC010000011">
    <property type="protein sequence ID" value="MBE9222377.1"/>
    <property type="molecule type" value="Genomic_DNA"/>
</dbReference>
<keyword evidence="1" id="KW-0812">Transmembrane</keyword>
<organism evidence="2 3">
    <name type="scientific">Cyanobacterium stanieri LEGE 03274</name>
    <dbReference type="NCBI Taxonomy" id="1828756"/>
    <lineage>
        <taxon>Bacteria</taxon>
        <taxon>Bacillati</taxon>
        <taxon>Cyanobacteriota</taxon>
        <taxon>Cyanophyceae</taxon>
        <taxon>Oscillatoriophycideae</taxon>
        <taxon>Chroococcales</taxon>
        <taxon>Geminocystaceae</taxon>
        <taxon>Cyanobacterium</taxon>
    </lineage>
</organism>